<accession>A0A8D2P3E6</accession>
<evidence type="ECO:0000256" key="8">
    <source>
        <dbReference type="PROSITE-ProRule" id="PRU00221"/>
    </source>
</evidence>
<dbReference type="SMART" id="SM00320">
    <property type="entry name" value="WD40"/>
    <property type="match status" value="3"/>
</dbReference>
<evidence type="ECO:0000256" key="7">
    <source>
        <dbReference type="ARBA" id="ARBA00023273"/>
    </source>
</evidence>
<dbReference type="Pfam" id="PF00400">
    <property type="entry name" value="WD40"/>
    <property type="match status" value="2"/>
</dbReference>
<dbReference type="SUPFAM" id="SSF50978">
    <property type="entry name" value="WD40 repeat-like"/>
    <property type="match status" value="1"/>
</dbReference>
<dbReference type="InterPro" id="IPR001680">
    <property type="entry name" value="WD40_rpt"/>
</dbReference>
<dbReference type="FunFam" id="2.130.10.10:FF:000547">
    <property type="entry name" value="Cilia- and flagella-associated protein 44"/>
    <property type="match status" value="1"/>
</dbReference>
<feature type="repeat" description="WD" evidence="8">
    <location>
        <begin position="68"/>
        <end position="109"/>
    </location>
</feature>
<evidence type="ECO:0000256" key="2">
    <source>
        <dbReference type="ARBA" id="ARBA00022490"/>
    </source>
</evidence>
<evidence type="ECO:0000256" key="1">
    <source>
        <dbReference type="ARBA" id="ARBA00004430"/>
    </source>
</evidence>
<keyword evidence="2" id="KW-0963">Cytoplasm</keyword>
<dbReference type="PROSITE" id="PS50082">
    <property type="entry name" value="WD_REPEATS_2"/>
    <property type="match status" value="2"/>
</dbReference>
<dbReference type="PANTHER" id="PTHR14885:SF3">
    <property type="entry name" value="CILIA- AND FLAGELLA-ASSOCIATED PROTEIN 44"/>
    <property type="match status" value="1"/>
</dbReference>
<evidence type="ECO:0000256" key="9">
    <source>
        <dbReference type="SAM" id="MobiDB-lite"/>
    </source>
</evidence>
<reference evidence="10" key="1">
    <citation type="submission" date="2025-08" db="UniProtKB">
        <authorList>
            <consortium name="Ensembl"/>
        </authorList>
    </citation>
    <scope>IDENTIFICATION</scope>
</reference>
<evidence type="ECO:0000256" key="6">
    <source>
        <dbReference type="ARBA" id="ARBA00023212"/>
    </source>
</evidence>
<feature type="compositionally biased region" description="Acidic residues" evidence="9">
    <location>
        <begin position="304"/>
        <end position="319"/>
    </location>
</feature>
<keyword evidence="6" id="KW-0206">Cytoskeleton</keyword>
<dbReference type="Gene3D" id="2.130.10.10">
    <property type="entry name" value="YVTN repeat-like/Quinoprotein amine dehydrogenase"/>
    <property type="match status" value="1"/>
</dbReference>
<comment type="subcellular location">
    <subcellularLocation>
        <location evidence="1">Cytoplasm</location>
        <location evidence="1">Cytoskeleton</location>
        <location evidence="1">Cilium axoneme</location>
    </subcellularLocation>
</comment>
<evidence type="ECO:0000313" key="11">
    <source>
        <dbReference type="Proteomes" id="UP000694401"/>
    </source>
</evidence>
<keyword evidence="11" id="KW-1185">Reference proteome</keyword>
<protein>
    <submittedName>
        <fullName evidence="10">Uncharacterized protein</fullName>
    </submittedName>
</protein>
<organism evidence="10 11">
    <name type="scientific">Zosterops lateralis melanops</name>
    <dbReference type="NCBI Taxonomy" id="1220523"/>
    <lineage>
        <taxon>Eukaryota</taxon>
        <taxon>Metazoa</taxon>
        <taxon>Chordata</taxon>
        <taxon>Craniata</taxon>
        <taxon>Vertebrata</taxon>
        <taxon>Euteleostomi</taxon>
        <taxon>Archelosauria</taxon>
        <taxon>Archosauria</taxon>
        <taxon>Dinosauria</taxon>
        <taxon>Saurischia</taxon>
        <taxon>Theropoda</taxon>
        <taxon>Coelurosauria</taxon>
        <taxon>Aves</taxon>
        <taxon>Neognathae</taxon>
        <taxon>Neoaves</taxon>
        <taxon>Telluraves</taxon>
        <taxon>Australaves</taxon>
        <taxon>Passeriformes</taxon>
        <taxon>Sylvioidea</taxon>
        <taxon>Zosteropidae</taxon>
        <taxon>Zosterops</taxon>
    </lineage>
</organism>
<dbReference type="PANTHER" id="PTHR14885">
    <property type="entry name" value="CILIA- AND FLAGELLA-ASSOCIATED PROTEIN 43-RELATED"/>
    <property type="match status" value="1"/>
</dbReference>
<name>A0A8D2P3E6_ZOSLA</name>
<feature type="region of interest" description="Disordered" evidence="9">
    <location>
        <begin position="302"/>
        <end position="322"/>
    </location>
</feature>
<dbReference type="Ensembl" id="ENSZLMT00000006616.1">
    <property type="protein sequence ID" value="ENSZLMP00000006428.1"/>
    <property type="gene ID" value="ENSZLMG00000004548.1"/>
</dbReference>
<dbReference type="InterPro" id="IPR015943">
    <property type="entry name" value="WD40/YVTN_repeat-like_dom_sf"/>
</dbReference>
<evidence type="ECO:0000256" key="4">
    <source>
        <dbReference type="ARBA" id="ARBA00022737"/>
    </source>
</evidence>
<evidence type="ECO:0000256" key="5">
    <source>
        <dbReference type="ARBA" id="ARBA00023054"/>
    </source>
</evidence>
<keyword evidence="3 8" id="KW-0853">WD repeat</keyword>
<evidence type="ECO:0000313" key="10">
    <source>
        <dbReference type="Ensembl" id="ENSZLMP00000006428.1"/>
    </source>
</evidence>
<dbReference type="AlphaFoldDB" id="A0A8D2P3E6"/>
<dbReference type="GO" id="GO:0005930">
    <property type="term" value="C:axoneme"/>
    <property type="evidence" value="ECO:0007669"/>
    <property type="project" value="UniProtKB-SubCell"/>
</dbReference>
<reference evidence="10" key="2">
    <citation type="submission" date="2025-09" db="UniProtKB">
        <authorList>
            <consortium name="Ensembl"/>
        </authorList>
    </citation>
    <scope>IDENTIFICATION</scope>
</reference>
<dbReference type="Proteomes" id="UP000694401">
    <property type="component" value="Unassembled WGS sequence"/>
</dbReference>
<sequence length="385" mass="43231">NRGKLKEKMWNFETVDTADSVDSTGLVEIEPMNELWLGKNVSLNFMTKILDHGHPNWRAQTHDPECVCTFHSGGIEAVGVSPFTHLMATTALDRSVRIYDFGSNTQLRVIKFKQGGTALTWAPAVVNPEGGQIAVGFEDGVVRIIEVYDPKLLPHQEEEAHEIVEINLKQVFKPHGAAVTALAYEPKGDVFATGSKDKTVFFFAIEDEYKPIGFISVPGPVQALYWSPPSHDKSTLLILCENGFVVQVPAPLPEEHDTATTYHIKNLPTQYFHFCSIKSQIKREKEQKEKARLEWIKQQKEMGLEVEETEEEEPEEEPLPDIYIPEEPSPILCGFYSAPGKFWLSLVNQFLLCIDDNSTTLDCRTLGEPLEVPAYSDHQNSSSLS</sequence>
<keyword evidence="5" id="KW-0175">Coiled coil</keyword>
<keyword evidence="4" id="KW-0677">Repeat</keyword>
<feature type="repeat" description="WD" evidence="8">
    <location>
        <begin position="172"/>
        <end position="206"/>
    </location>
</feature>
<dbReference type="InterPro" id="IPR036322">
    <property type="entry name" value="WD40_repeat_dom_sf"/>
</dbReference>
<keyword evidence="7" id="KW-0966">Cell projection</keyword>
<evidence type="ECO:0000256" key="3">
    <source>
        <dbReference type="ARBA" id="ARBA00022574"/>
    </source>
</evidence>
<proteinExistence type="predicted"/>
<dbReference type="GO" id="GO:0003341">
    <property type="term" value="P:cilium movement"/>
    <property type="evidence" value="ECO:0007669"/>
    <property type="project" value="UniProtKB-ARBA"/>
</dbReference>